<evidence type="ECO:0000313" key="3">
    <source>
        <dbReference type="EMBL" id="ABM10637.1"/>
    </source>
</evidence>
<dbReference type="EMBL" id="CP000476">
    <property type="protein sequence ID" value="ABM10637.1"/>
    <property type="molecule type" value="Genomic_DNA"/>
</dbReference>
<organism evidence="3 4">
    <name type="scientific">Paenarthrobacter aurescens (strain TC1)</name>
    <dbReference type="NCBI Taxonomy" id="290340"/>
    <lineage>
        <taxon>Bacteria</taxon>
        <taxon>Bacillati</taxon>
        <taxon>Actinomycetota</taxon>
        <taxon>Actinomycetes</taxon>
        <taxon>Micrococcales</taxon>
        <taxon>Micrococcaceae</taxon>
        <taxon>Paenarthrobacter</taxon>
    </lineage>
</organism>
<dbReference type="AlphaFoldDB" id="A1RDC2"/>
<proteinExistence type="predicted"/>
<geneLocation type="plasmid" evidence="3 4">
    <name>pTC2</name>
</geneLocation>
<sequence length="211" mass="22172">MPGGTPTTRQGPRPLTTSRAGNHPNGGRSAAQREPQKPLTSDGPPLGATRHTPTKSRAAPATWLLHRLTTEKFCQRPPIGSSHGTTTGVTLTKPPIPDNPITDFMNSDFSGFDWSLPAMMLISTALVAVYVCAAVVIRGRNQASLRAPKTTDLAFGLAIATPLSGLLVLGRSGLGWGLIIGGFALVIGLTLWGTAHRTPSENQPGNTGRVR</sequence>
<feature type="compositionally biased region" description="Polar residues" evidence="1">
    <location>
        <begin position="1"/>
        <end position="20"/>
    </location>
</feature>
<evidence type="ECO:0000256" key="1">
    <source>
        <dbReference type="SAM" id="MobiDB-lite"/>
    </source>
</evidence>
<keyword evidence="4" id="KW-1185">Reference proteome</keyword>
<gene>
    <name evidence="3" type="ordered locus">AAur_pTC20070</name>
</gene>
<feature type="region of interest" description="Disordered" evidence="1">
    <location>
        <begin position="1"/>
        <end position="60"/>
    </location>
</feature>
<protein>
    <submittedName>
        <fullName evidence="3">Uncharacterized protein</fullName>
    </submittedName>
</protein>
<keyword evidence="3" id="KW-0614">Plasmid</keyword>
<keyword evidence="2" id="KW-1133">Transmembrane helix</keyword>
<feature type="region of interest" description="Disordered" evidence="1">
    <location>
        <begin position="74"/>
        <end position="95"/>
    </location>
</feature>
<feature type="transmembrane region" description="Helical" evidence="2">
    <location>
        <begin position="150"/>
        <end position="169"/>
    </location>
</feature>
<evidence type="ECO:0000256" key="2">
    <source>
        <dbReference type="SAM" id="Phobius"/>
    </source>
</evidence>
<dbReference type="Proteomes" id="UP000000637">
    <property type="component" value="Plasmid pTC2"/>
</dbReference>
<dbReference type="KEGG" id="aau:AAur_pTC20070"/>
<dbReference type="HOGENOM" id="CLU_1302815_0_0_11"/>
<feature type="transmembrane region" description="Helical" evidence="2">
    <location>
        <begin position="175"/>
        <end position="195"/>
    </location>
</feature>
<keyword evidence="2" id="KW-0812">Transmembrane</keyword>
<reference evidence="3 4" key="1">
    <citation type="journal article" date="2006" name="PLoS Genet.">
        <title>Secrets of soil survival revealed by the genome sequence of Arthrobacter aurescens TC1.</title>
        <authorList>
            <person name="Mongodin E.F."/>
            <person name="Shapir N."/>
            <person name="Daugherty S.C."/>
            <person name="DeBoy R.T."/>
            <person name="Emerson J.B."/>
            <person name="Shvartzbeyn A."/>
            <person name="Radune D."/>
            <person name="Vamathevan J."/>
            <person name="Riggs F."/>
            <person name="Grinberg V."/>
            <person name="Khouri H."/>
            <person name="Wackett L.P."/>
            <person name="Nelson K.E."/>
            <person name="Sadowsky M.J."/>
        </authorList>
    </citation>
    <scope>NUCLEOTIDE SEQUENCE [LARGE SCALE GENOMIC DNA]</scope>
    <source>
        <strain evidence="3 4">TC1</strain>
    </source>
</reference>
<evidence type="ECO:0000313" key="4">
    <source>
        <dbReference type="Proteomes" id="UP000000637"/>
    </source>
</evidence>
<keyword evidence="2" id="KW-0472">Membrane</keyword>
<feature type="transmembrane region" description="Helical" evidence="2">
    <location>
        <begin position="114"/>
        <end position="138"/>
    </location>
</feature>
<name>A1RDC2_PAEAT</name>
<accession>A1RDC2</accession>